<protein>
    <submittedName>
        <fullName evidence="2">Cupin domain-containing protein</fullName>
    </submittedName>
</protein>
<evidence type="ECO:0000313" key="3">
    <source>
        <dbReference type="Proteomes" id="UP000297385"/>
    </source>
</evidence>
<dbReference type="InterPro" id="IPR013096">
    <property type="entry name" value="Cupin_2"/>
</dbReference>
<organism evidence="2 3">
    <name type="scientific">Paraburkholderia dipogonis</name>
    <dbReference type="NCBI Taxonomy" id="1211383"/>
    <lineage>
        <taxon>Bacteria</taxon>
        <taxon>Pseudomonadati</taxon>
        <taxon>Pseudomonadota</taxon>
        <taxon>Betaproteobacteria</taxon>
        <taxon>Burkholderiales</taxon>
        <taxon>Burkholderiaceae</taxon>
        <taxon>Paraburkholderia</taxon>
    </lineage>
</organism>
<dbReference type="SUPFAM" id="SSF51182">
    <property type="entry name" value="RmlC-like cupins"/>
    <property type="match status" value="1"/>
</dbReference>
<dbReference type="Proteomes" id="UP000297385">
    <property type="component" value="Unassembled WGS sequence"/>
</dbReference>
<dbReference type="AlphaFoldDB" id="A0A4Y8MIQ2"/>
<evidence type="ECO:0000259" key="1">
    <source>
        <dbReference type="Pfam" id="PF07883"/>
    </source>
</evidence>
<comment type="caution">
    <text evidence="2">The sequence shown here is derived from an EMBL/GenBank/DDBJ whole genome shotgun (WGS) entry which is preliminary data.</text>
</comment>
<name>A0A4Y8MIQ2_9BURK</name>
<dbReference type="Pfam" id="PF07883">
    <property type="entry name" value="Cupin_2"/>
    <property type="match status" value="1"/>
</dbReference>
<dbReference type="InterPro" id="IPR011051">
    <property type="entry name" value="RmlC_Cupin_sf"/>
</dbReference>
<proteinExistence type="predicted"/>
<sequence length="150" mass="16605">MHNEDTPRYDGPRELAQALSAFARISAAEAPWNQEGLRADSEYRDLGLAAVTNGRIGAKHIRALKPFTDPTGWHWHDMTGHYLYVLRGSVTFRFAGVEGDVTLKAGECLSQPAGVPHNVMGRSDDLEVIEINEPAHYGTWDLDVPPAPWN</sequence>
<reference evidence="2 3" key="1">
    <citation type="submission" date="2019-03" db="EMBL/GenBank/DDBJ databases">
        <title>Complete Genome Sequence of Paraburkholderia dipogonis ICMP 19430T, a Nitrogen-fixing Symbiont of the South African Invasive Legume Dipogon lignosus in New Zealand.</title>
        <authorList>
            <person name="De Meyer S.E."/>
        </authorList>
    </citation>
    <scope>NUCLEOTIDE SEQUENCE [LARGE SCALE GENOMIC DNA]</scope>
    <source>
        <strain evidence="2 3">ICMP 19430</strain>
    </source>
</reference>
<dbReference type="RefSeq" id="WP_134465834.1">
    <property type="nucleotide sequence ID" value="NZ_JBHMFL010000148.1"/>
</dbReference>
<feature type="domain" description="Cupin type-2" evidence="1">
    <location>
        <begin position="70"/>
        <end position="125"/>
    </location>
</feature>
<dbReference type="InterPro" id="IPR014710">
    <property type="entry name" value="RmlC-like_jellyroll"/>
</dbReference>
<evidence type="ECO:0000313" key="2">
    <source>
        <dbReference type="EMBL" id="TFE37305.1"/>
    </source>
</evidence>
<dbReference type="GeneID" id="97306531"/>
<dbReference type="CDD" id="cd06980">
    <property type="entry name" value="cupin_bxe_c0505"/>
    <property type="match status" value="1"/>
</dbReference>
<gene>
    <name evidence="2" type="ORF">E2553_38040</name>
</gene>
<dbReference type="EMBL" id="SNVI01000005">
    <property type="protein sequence ID" value="TFE37305.1"/>
    <property type="molecule type" value="Genomic_DNA"/>
</dbReference>
<dbReference type="Gene3D" id="2.60.120.10">
    <property type="entry name" value="Jelly Rolls"/>
    <property type="match status" value="1"/>
</dbReference>
<accession>A0A4Y8MIQ2</accession>